<evidence type="ECO:0000313" key="2">
    <source>
        <dbReference type="EMBL" id="TQD92862.1"/>
    </source>
</evidence>
<comment type="caution">
    <text evidence="2">The sequence shown here is derived from an EMBL/GenBank/DDBJ whole genome shotgun (WGS) entry which is preliminary data.</text>
</comment>
<dbReference type="EMBL" id="VIEB01000382">
    <property type="protein sequence ID" value="TQD92862.1"/>
    <property type="molecule type" value="Genomic_DNA"/>
</dbReference>
<keyword evidence="3" id="KW-1185">Reference proteome</keyword>
<dbReference type="Proteomes" id="UP000315295">
    <property type="component" value="Unassembled WGS sequence"/>
</dbReference>
<dbReference type="AlphaFoldDB" id="A0A540M2Y5"/>
<accession>A0A540M2Y5</accession>
<organism evidence="2 3">
    <name type="scientific">Malus baccata</name>
    <name type="common">Siberian crab apple</name>
    <name type="synonym">Pyrus baccata</name>
    <dbReference type="NCBI Taxonomy" id="106549"/>
    <lineage>
        <taxon>Eukaryota</taxon>
        <taxon>Viridiplantae</taxon>
        <taxon>Streptophyta</taxon>
        <taxon>Embryophyta</taxon>
        <taxon>Tracheophyta</taxon>
        <taxon>Spermatophyta</taxon>
        <taxon>Magnoliopsida</taxon>
        <taxon>eudicotyledons</taxon>
        <taxon>Gunneridae</taxon>
        <taxon>Pentapetalae</taxon>
        <taxon>rosids</taxon>
        <taxon>fabids</taxon>
        <taxon>Rosales</taxon>
        <taxon>Rosaceae</taxon>
        <taxon>Amygdaloideae</taxon>
        <taxon>Maleae</taxon>
        <taxon>Malus</taxon>
    </lineage>
</organism>
<name>A0A540M2Y5_MALBA</name>
<proteinExistence type="predicted"/>
<feature type="transmembrane region" description="Helical" evidence="1">
    <location>
        <begin position="67"/>
        <end position="85"/>
    </location>
</feature>
<sequence length="87" mass="10066">MVITAHPLKAQRGQLVASYGYPLIPDRERLWGFHHVSGHSKANSPDRSIELVTFHIFCLLESRSMRPYPWVICYGSFLLFHSLILKK</sequence>
<gene>
    <name evidence="2" type="ORF">C1H46_021532</name>
</gene>
<evidence type="ECO:0000313" key="3">
    <source>
        <dbReference type="Proteomes" id="UP000315295"/>
    </source>
</evidence>
<reference evidence="2 3" key="1">
    <citation type="journal article" date="2019" name="G3 (Bethesda)">
        <title>Sequencing of a Wild Apple (Malus baccata) Genome Unravels the Differences Between Cultivated and Wild Apple Species Regarding Disease Resistance and Cold Tolerance.</title>
        <authorList>
            <person name="Chen X."/>
        </authorList>
    </citation>
    <scope>NUCLEOTIDE SEQUENCE [LARGE SCALE GENOMIC DNA]</scope>
    <source>
        <strain evidence="3">cv. Shandingzi</strain>
        <tissue evidence="2">Leaves</tissue>
    </source>
</reference>
<keyword evidence="1" id="KW-0812">Transmembrane</keyword>
<evidence type="ECO:0000256" key="1">
    <source>
        <dbReference type="SAM" id="Phobius"/>
    </source>
</evidence>
<keyword evidence="1" id="KW-1133">Transmembrane helix</keyword>
<protein>
    <submittedName>
        <fullName evidence="2">Uncharacterized protein</fullName>
    </submittedName>
</protein>
<keyword evidence="1" id="KW-0472">Membrane</keyword>